<dbReference type="VEuPathDB" id="VectorBase:ISCW001671"/>
<dbReference type="Proteomes" id="UP000001555">
    <property type="component" value="Unassembled WGS sequence"/>
</dbReference>
<sequence>MAASALKKLFRTDRHRLSTSGNSHNSHNDLGPKKKKESGEGGSRARLLGLCAGAGKAGELHSLRPPQRAPGTLRVVARSVLRASWKFHRTSDVSIEGMSFFRDVSQRLPRHRVAPCSQQAAVRARRLMREFHEIRRQQGRGQAPSFTVDLVDDNLYEWHVRLYQAGC</sequence>
<dbReference type="PROSITE" id="PS50127">
    <property type="entry name" value="UBC_2"/>
    <property type="match status" value="1"/>
</dbReference>
<dbReference type="PaxDb" id="6945-B7P1D8"/>
<organism>
    <name type="scientific">Ixodes scapularis</name>
    <name type="common">Black-legged tick</name>
    <name type="synonym">Deer tick</name>
    <dbReference type="NCBI Taxonomy" id="6945"/>
    <lineage>
        <taxon>Eukaryota</taxon>
        <taxon>Metazoa</taxon>
        <taxon>Ecdysozoa</taxon>
        <taxon>Arthropoda</taxon>
        <taxon>Chelicerata</taxon>
        <taxon>Arachnida</taxon>
        <taxon>Acari</taxon>
        <taxon>Parasitiformes</taxon>
        <taxon>Ixodida</taxon>
        <taxon>Ixodoidea</taxon>
        <taxon>Ixodidae</taxon>
        <taxon>Ixodinae</taxon>
        <taxon>Ixodes</taxon>
    </lineage>
</organism>
<dbReference type="AlphaFoldDB" id="B7P1D8"/>
<dbReference type="InterPro" id="IPR000608">
    <property type="entry name" value="UBC"/>
</dbReference>
<dbReference type="EnsemblMetazoa" id="ISCW001671-RA">
    <property type="protein sequence ID" value="ISCW001671-PA"/>
    <property type="gene ID" value="ISCW001671"/>
</dbReference>
<dbReference type="HOGENOM" id="CLU_1596327_0_0_1"/>
<dbReference type="InParanoid" id="B7P1D8"/>
<dbReference type="EMBL" id="ABJB010388273">
    <property type="status" value="NOT_ANNOTATED_CDS"/>
    <property type="molecule type" value="Genomic_DNA"/>
</dbReference>
<dbReference type="SUPFAM" id="SSF54495">
    <property type="entry name" value="UBC-like"/>
    <property type="match status" value="1"/>
</dbReference>
<feature type="domain" description="UBC core" evidence="2">
    <location>
        <begin position="122"/>
        <end position="167"/>
    </location>
</feature>
<proteinExistence type="predicted"/>
<evidence type="ECO:0000259" key="2">
    <source>
        <dbReference type="PROSITE" id="PS50127"/>
    </source>
</evidence>
<evidence type="ECO:0000256" key="1">
    <source>
        <dbReference type="SAM" id="MobiDB-lite"/>
    </source>
</evidence>
<name>B7P1D8_IXOSC</name>
<feature type="region of interest" description="Disordered" evidence="1">
    <location>
        <begin position="1"/>
        <end position="43"/>
    </location>
</feature>
<accession>B7P1D8</accession>
<keyword evidence="5" id="KW-1185">Reference proteome</keyword>
<dbReference type="STRING" id="6945.B7P1D8"/>
<dbReference type="VEuPathDB" id="VectorBase:ISCP_016227"/>
<reference evidence="3 5" key="1">
    <citation type="submission" date="2008-03" db="EMBL/GenBank/DDBJ databases">
        <title>Annotation of Ixodes scapularis.</title>
        <authorList>
            <consortium name="Ixodes scapularis Genome Project Consortium"/>
            <person name="Caler E."/>
            <person name="Hannick L.I."/>
            <person name="Bidwell S."/>
            <person name="Joardar V."/>
            <person name="Thiagarajan M."/>
            <person name="Amedeo P."/>
            <person name="Galinsky K.J."/>
            <person name="Schobel S."/>
            <person name="Inman J."/>
            <person name="Hostetler J."/>
            <person name="Miller J."/>
            <person name="Hammond M."/>
            <person name="Megy K."/>
            <person name="Lawson D."/>
            <person name="Kodira C."/>
            <person name="Sutton G."/>
            <person name="Meyer J."/>
            <person name="Hill C.A."/>
            <person name="Birren B."/>
            <person name="Nene V."/>
            <person name="Collins F."/>
            <person name="Alarcon-Chaidez F."/>
            <person name="Wikel S."/>
            <person name="Strausberg R."/>
        </authorList>
    </citation>
    <scope>NUCLEOTIDE SEQUENCE [LARGE SCALE GENOMIC DNA]</scope>
    <source>
        <strain evidence="5">Wikel</strain>
        <strain evidence="3">Wikel colony</strain>
    </source>
</reference>
<evidence type="ECO:0000313" key="5">
    <source>
        <dbReference type="Proteomes" id="UP000001555"/>
    </source>
</evidence>
<dbReference type="VEuPathDB" id="VectorBase:ISCI001671"/>
<reference evidence="4" key="2">
    <citation type="submission" date="2020-05" db="UniProtKB">
        <authorList>
            <consortium name="EnsemblMetazoa"/>
        </authorList>
    </citation>
    <scope>IDENTIFICATION</scope>
    <source>
        <strain evidence="4">wikel</strain>
    </source>
</reference>
<protein>
    <recommendedName>
        <fullName evidence="2">UBC core domain-containing protein</fullName>
    </recommendedName>
</protein>
<dbReference type="InterPro" id="IPR016135">
    <property type="entry name" value="UBQ-conjugating_enzyme/RWD"/>
</dbReference>
<dbReference type="EMBL" id="ABJB010149956">
    <property type="status" value="NOT_ANNOTATED_CDS"/>
    <property type="molecule type" value="Genomic_DNA"/>
</dbReference>
<dbReference type="EMBL" id="DS616231">
    <property type="protein sequence ID" value="EEC00410.1"/>
    <property type="molecule type" value="Genomic_DNA"/>
</dbReference>
<dbReference type="OrthoDB" id="109543at2759"/>
<evidence type="ECO:0000313" key="4">
    <source>
        <dbReference type="EnsemblMetazoa" id="ISCW001671-PA"/>
    </source>
</evidence>
<evidence type="ECO:0000313" key="3">
    <source>
        <dbReference type="EMBL" id="EEC00410.1"/>
    </source>
</evidence>
<gene>
    <name evidence="3" type="ORF">IscW_ISCW001671</name>
</gene>
<dbReference type="Gene3D" id="3.10.110.10">
    <property type="entry name" value="Ubiquitin Conjugating Enzyme"/>
    <property type="match status" value="1"/>
</dbReference>